<name>A0A011A0K9_9SPHN</name>
<keyword evidence="2" id="KW-0732">Signal</keyword>
<feature type="region of interest" description="Disordered" evidence="1">
    <location>
        <begin position="147"/>
        <end position="181"/>
    </location>
</feature>
<evidence type="ECO:0000256" key="2">
    <source>
        <dbReference type="SAM" id="SignalP"/>
    </source>
</evidence>
<feature type="signal peptide" evidence="2">
    <location>
        <begin position="1"/>
        <end position="22"/>
    </location>
</feature>
<gene>
    <name evidence="3" type="ORF">G570DRAFT_0009</name>
</gene>
<proteinExistence type="predicted"/>
<feature type="compositionally biased region" description="Polar residues" evidence="1">
    <location>
        <begin position="153"/>
        <end position="173"/>
    </location>
</feature>
<accession>A0A011A0K9</accession>
<comment type="caution">
    <text evidence="3">The sequence shown here is derived from an EMBL/GenBank/DDBJ whole genome shotgun (WGS) entry which is preliminary data.</text>
</comment>
<protein>
    <recommendedName>
        <fullName evidence="4">17 kDa surface antigen</fullName>
    </recommendedName>
</protein>
<evidence type="ECO:0008006" key="4">
    <source>
        <dbReference type="Google" id="ProtNLM"/>
    </source>
</evidence>
<reference evidence="3" key="1">
    <citation type="submission" date="2013-07" db="EMBL/GenBank/DDBJ databases">
        <authorList>
            <consortium name="DOE Joint Genome Institute"/>
            <person name="Kyrpides N."/>
            <person name="Huntemann M."/>
            <person name="Han J."/>
            <person name="Chen A."/>
            <person name="Mavromatis K."/>
            <person name="Markowitz V."/>
            <person name="Palaniappan K."/>
            <person name="Ivanova N."/>
            <person name="Schaumberg A."/>
            <person name="Pati A."/>
            <person name="Liolios K."/>
            <person name="Nordberg H.P."/>
            <person name="Cantor M.N."/>
            <person name="Hua S.X."/>
            <person name="Woyke T."/>
        </authorList>
    </citation>
    <scope>NUCLEOTIDE SEQUENCE [LARGE SCALE GENOMIC DNA]</scope>
    <source>
        <strain evidence="3">DSM 18422</strain>
    </source>
</reference>
<dbReference type="EMBL" id="JFBW01000001">
    <property type="protein sequence ID" value="EXG83032.1"/>
    <property type="molecule type" value="Genomic_DNA"/>
</dbReference>
<dbReference type="HOGENOM" id="CLU_1057022_0_0_5"/>
<organism evidence="3">
    <name type="scientific">Sphingomonas jaspsi DSM 18422</name>
    <dbReference type="NCBI Taxonomy" id="1123268"/>
    <lineage>
        <taxon>Bacteria</taxon>
        <taxon>Pseudomonadati</taxon>
        <taxon>Pseudomonadota</taxon>
        <taxon>Alphaproteobacteria</taxon>
        <taxon>Sphingomonadales</taxon>
        <taxon>Sphingomonadaceae</taxon>
        <taxon>Sphingomonas</taxon>
    </lineage>
</organism>
<feature type="chain" id="PRO_5001459335" description="17 kDa surface antigen" evidence="2">
    <location>
        <begin position="23"/>
        <end position="265"/>
    </location>
</feature>
<evidence type="ECO:0000313" key="3">
    <source>
        <dbReference type="EMBL" id="EXG83032.1"/>
    </source>
</evidence>
<dbReference type="AlphaFoldDB" id="A0A011A0K9"/>
<sequence>MTRFISICVSVALIGVPVAASAKSASNLRDLVGARAAGAERDLQRRGFFITDGHKGANASYTYWWSPSRKDCVMVQTRDGRYASINDVSAADCNQQNHHGSSNGAAAGVAVGALIGAALLAHKSGHHDDGQHYSDTQREADYERGYRDGLHGQSESSYGRNNDTYRSGYQSGVEQRGRETAYDQPSYGGGYGRGLDLNSLVGARAAGVDSELTSNGFRTVDGFQSGANGRGTVWWNAGTRQCVQVITVDGRADSVTDIGTHPRCR</sequence>
<evidence type="ECO:0000256" key="1">
    <source>
        <dbReference type="SAM" id="MobiDB-lite"/>
    </source>
</evidence>